<dbReference type="Gene3D" id="1.50.10.20">
    <property type="match status" value="1"/>
</dbReference>
<organism evidence="11 12">
    <name type="scientific">Discostella pseudostelligera</name>
    <dbReference type="NCBI Taxonomy" id="259834"/>
    <lineage>
        <taxon>Eukaryota</taxon>
        <taxon>Sar</taxon>
        <taxon>Stramenopiles</taxon>
        <taxon>Ochrophyta</taxon>
        <taxon>Bacillariophyta</taxon>
        <taxon>Coscinodiscophyceae</taxon>
        <taxon>Thalassiosirophycidae</taxon>
        <taxon>Stephanodiscales</taxon>
        <taxon>Stephanodiscaceae</taxon>
        <taxon>Discostella</taxon>
    </lineage>
</organism>
<comment type="function">
    <text evidence="9">Catalyzes the transfer of a geranylgeranyl moiety from geranylgeranyl diphosphate to both cysteines of proteins with the C-terminal sequence -XXCC, -XCXC and -CCXX.</text>
</comment>
<comment type="subunit">
    <text evidence="2">Heterodimer of an alpha and a beta subunit.</text>
</comment>
<name>A0ABD3LYF5_9STRA</name>
<dbReference type="GO" id="GO:0072657">
    <property type="term" value="P:protein localization to membrane"/>
    <property type="evidence" value="ECO:0007669"/>
    <property type="project" value="UniProtKB-ARBA"/>
</dbReference>
<protein>
    <recommendedName>
        <fullName evidence="9">Geranylgeranyl transferase type-2 subunit beta</fullName>
        <ecNumber evidence="9">2.5.1.60</ecNumber>
    </recommendedName>
</protein>
<keyword evidence="7 9" id="KW-0862">Zinc</keyword>
<evidence type="ECO:0000259" key="10">
    <source>
        <dbReference type="Pfam" id="PF00432"/>
    </source>
</evidence>
<dbReference type="InterPro" id="IPR045089">
    <property type="entry name" value="PGGT1B-like"/>
</dbReference>
<dbReference type="GO" id="GO:0004663">
    <property type="term" value="F:Rab geranylgeranyltransferase activity"/>
    <property type="evidence" value="ECO:0007669"/>
    <property type="project" value="UniProtKB-UniRule"/>
</dbReference>
<dbReference type="EMBL" id="JALLBG020000293">
    <property type="protein sequence ID" value="KAL3756789.1"/>
    <property type="molecule type" value="Genomic_DNA"/>
</dbReference>
<evidence type="ECO:0000256" key="9">
    <source>
        <dbReference type="RuleBase" id="RU365076"/>
    </source>
</evidence>
<dbReference type="PANTHER" id="PTHR11774:SF11">
    <property type="entry name" value="GERANYLGERANYL TRANSFERASE TYPE-2 SUBUNIT BETA"/>
    <property type="match status" value="1"/>
</dbReference>
<evidence type="ECO:0000313" key="12">
    <source>
        <dbReference type="Proteomes" id="UP001530293"/>
    </source>
</evidence>
<evidence type="ECO:0000256" key="8">
    <source>
        <dbReference type="ARBA" id="ARBA00047658"/>
    </source>
</evidence>
<dbReference type="InterPro" id="IPR026873">
    <property type="entry name" value="Ptb1"/>
</dbReference>
<keyword evidence="5 9" id="KW-0479">Metal-binding</keyword>
<evidence type="ECO:0000256" key="3">
    <source>
        <dbReference type="ARBA" id="ARBA00022602"/>
    </source>
</evidence>
<dbReference type="Proteomes" id="UP001530293">
    <property type="component" value="Unassembled WGS sequence"/>
</dbReference>
<gene>
    <name evidence="11" type="ORF">ACHAWU_003539</name>
</gene>
<dbReference type="InterPro" id="IPR001330">
    <property type="entry name" value="Prenyltrans"/>
</dbReference>
<dbReference type="GO" id="GO:0005968">
    <property type="term" value="C:Rab-protein geranylgeranyltransferase complex"/>
    <property type="evidence" value="ECO:0007669"/>
    <property type="project" value="UniProtKB-UniRule"/>
</dbReference>
<accession>A0ABD3LYF5</accession>
<dbReference type="AlphaFoldDB" id="A0ABD3LYF5"/>
<reference evidence="11 12" key="1">
    <citation type="submission" date="2024-10" db="EMBL/GenBank/DDBJ databases">
        <title>Updated reference genomes for cyclostephanoid diatoms.</title>
        <authorList>
            <person name="Roberts W.R."/>
            <person name="Alverson A.J."/>
        </authorList>
    </citation>
    <scope>NUCLEOTIDE SEQUENCE [LARGE SCALE GENOMIC DNA]</scope>
    <source>
        <strain evidence="11 12">AJA232-27</strain>
    </source>
</reference>
<proteinExistence type="inferred from homology"/>
<evidence type="ECO:0000256" key="5">
    <source>
        <dbReference type="ARBA" id="ARBA00022723"/>
    </source>
</evidence>
<comment type="similarity">
    <text evidence="1 9">Belongs to the protein prenyltransferase subunit beta family.</text>
</comment>
<dbReference type="EC" id="2.5.1.60" evidence="9"/>
<keyword evidence="6" id="KW-0677">Repeat</keyword>
<keyword evidence="3 9" id="KW-0637">Prenyltransferase</keyword>
<evidence type="ECO:0000256" key="6">
    <source>
        <dbReference type="ARBA" id="ARBA00022737"/>
    </source>
</evidence>
<evidence type="ECO:0000256" key="2">
    <source>
        <dbReference type="ARBA" id="ARBA00011355"/>
    </source>
</evidence>
<dbReference type="CDD" id="cd02894">
    <property type="entry name" value="GGTase-II"/>
    <property type="match status" value="1"/>
</dbReference>
<dbReference type="Pfam" id="PF00432">
    <property type="entry name" value="Prenyltrans"/>
    <property type="match status" value="1"/>
</dbReference>
<comment type="catalytic activity">
    <reaction evidence="8 9">
        <text>geranylgeranyl diphosphate + L-cysteinyl-[protein] = S-geranylgeranyl-L-cysteinyl-[protein] + diphosphate</text>
        <dbReference type="Rhea" id="RHEA:21240"/>
        <dbReference type="Rhea" id="RHEA-COMP:10131"/>
        <dbReference type="Rhea" id="RHEA-COMP:11537"/>
        <dbReference type="ChEBI" id="CHEBI:29950"/>
        <dbReference type="ChEBI" id="CHEBI:33019"/>
        <dbReference type="ChEBI" id="CHEBI:57533"/>
        <dbReference type="ChEBI" id="CHEBI:86021"/>
        <dbReference type="EC" id="2.5.1.60"/>
    </reaction>
</comment>
<keyword evidence="4 9" id="KW-0808">Transferase</keyword>
<dbReference type="FunFam" id="1.50.10.20:FF:000012">
    <property type="entry name" value="Geranylgeranyl transferase type-2 subunit beta"/>
    <property type="match status" value="1"/>
</dbReference>
<evidence type="ECO:0000256" key="4">
    <source>
        <dbReference type="ARBA" id="ARBA00022679"/>
    </source>
</evidence>
<dbReference type="PANTHER" id="PTHR11774">
    <property type="entry name" value="GERANYLGERANYL TRANSFERASE TYPE BETA SUBUNIT"/>
    <property type="match status" value="1"/>
</dbReference>
<comment type="caution">
    <text evidence="11">The sequence shown here is derived from an EMBL/GenBank/DDBJ whole genome shotgun (WGS) entry which is preliminary data.</text>
</comment>
<sequence length="435" mass="46958">MAASGTSDATTSTTPTTAIIGPFHDALHTNYIINLGAKLDSPTSYEGAVTEHLRMSGVYWTLAALSLLRNAEEVDTLMGLTSSIVGKRKAIVDWVFACYDPRTGGFGGNCTGWVSEGVDSSTSTIDPIPHDGHLLYTLSALQILAMANALDDERLNKESIVNFVSGLQNEDGSFSGDEWGEIDTRFTYCALSCLAILGRLPLPSWSSEKHQNVRGDVAAIDIDMAVRYIISCRNFDGGFGSVPGAESHAGQVFCCIGALSIAHSLHLLNGEASACDDYSNNVDNGGADLLAWWLAERQCDSGGLNGRPEKQADVCYSWWILSALSIMGRVGWIDTSKLGKFIMNCQDDDDGGIADRPCDMPDVYHTFFGLCGLSLIGHLGKFGSKEGRTYREIDPIFALPTDVVEKLGLRAQVIRNLNGVVDDRLRIHCILDGSK</sequence>
<dbReference type="SUPFAM" id="SSF48239">
    <property type="entry name" value="Terpenoid cyclases/Protein prenyltransferases"/>
    <property type="match status" value="1"/>
</dbReference>
<feature type="domain" description="Prenyltransferase alpha-alpha toroid" evidence="10">
    <location>
        <begin position="26"/>
        <end position="398"/>
    </location>
</feature>
<comment type="cofactor">
    <cofactor evidence="9">
        <name>Zn(2+)</name>
        <dbReference type="ChEBI" id="CHEBI:29105"/>
    </cofactor>
    <text evidence="9">Binds 1 zinc ion per subunit.</text>
</comment>
<evidence type="ECO:0000313" key="11">
    <source>
        <dbReference type="EMBL" id="KAL3756789.1"/>
    </source>
</evidence>
<dbReference type="GO" id="GO:0046872">
    <property type="term" value="F:metal ion binding"/>
    <property type="evidence" value="ECO:0007669"/>
    <property type="project" value="UniProtKB-KW"/>
</dbReference>
<keyword evidence="12" id="KW-1185">Reference proteome</keyword>
<evidence type="ECO:0000256" key="1">
    <source>
        <dbReference type="ARBA" id="ARBA00010497"/>
    </source>
</evidence>
<dbReference type="InterPro" id="IPR008930">
    <property type="entry name" value="Terpenoid_cyclase/PrenylTrfase"/>
</dbReference>
<evidence type="ECO:0000256" key="7">
    <source>
        <dbReference type="ARBA" id="ARBA00022833"/>
    </source>
</evidence>